<sequence>MITSPRDRAGARTARRKGDRALFVVLVCVLAALPAAGLALTVGAVTPARPDALPRSELRGLLLCRAGPLTGPGALTPPTPPATIPVAAAHAARPRPHAR</sequence>
<feature type="transmembrane region" description="Helical" evidence="1">
    <location>
        <begin position="21"/>
        <end position="45"/>
    </location>
</feature>
<keyword evidence="1" id="KW-0472">Membrane</keyword>
<name>A0ABU0KA81_9ACTN</name>
<evidence type="ECO:0008006" key="4">
    <source>
        <dbReference type="Google" id="ProtNLM"/>
    </source>
</evidence>
<evidence type="ECO:0000313" key="3">
    <source>
        <dbReference type="Proteomes" id="UP001236795"/>
    </source>
</evidence>
<gene>
    <name evidence="2" type="ORF">QO019_001105</name>
</gene>
<dbReference type="EMBL" id="JAUSWC010000003">
    <property type="protein sequence ID" value="MDQ0486273.1"/>
    <property type="molecule type" value="Genomic_DNA"/>
</dbReference>
<keyword evidence="1" id="KW-1133">Transmembrane helix</keyword>
<organism evidence="2 3">
    <name type="scientific">Streptomyces thermodiastaticus</name>
    <dbReference type="NCBI Taxonomy" id="44061"/>
    <lineage>
        <taxon>Bacteria</taxon>
        <taxon>Bacillati</taxon>
        <taxon>Actinomycetota</taxon>
        <taxon>Actinomycetes</taxon>
        <taxon>Kitasatosporales</taxon>
        <taxon>Streptomycetaceae</taxon>
        <taxon>Streptomyces</taxon>
    </lineage>
</organism>
<comment type="caution">
    <text evidence="2">The sequence shown here is derived from an EMBL/GenBank/DDBJ whole genome shotgun (WGS) entry which is preliminary data.</text>
</comment>
<proteinExistence type="predicted"/>
<keyword evidence="3" id="KW-1185">Reference proteome</keyword>
<evidence type="ECO:0000313" key="2">
    <source>
        <dbReference type="EMBL" id="MDQ0486273.1"/>
    </source>
</evidence>
<reference evidence="2 3" key="1">
    <citation type="submission" date="2023-07" db="EMBL/GenBank/DDBJ databases">
        <title>Genomic Encyclopedia of Type Strains, Phase IV (KMG-IV): sequencing the most valuable type-strain genomes for metagenomic binning, comparative biology and taxonomic classification.</title>
        <authorList>
            <person name="Goeker M."/>
        </authorList>
    </citation>
    <scope>NUCLEOTIDE SEQUENCE [LARGE SCALE GENOMIC DNA]</scope>
    <source>
        <strain evidence="2 3">DSM 40573</strain>
    </source>
</reference>
<protein>
    <recommendedName>
        <fullName evidence="4">Secreted protein</fullName>
    </recommendedName>
</protein>
<accession>A0ABU0KA81</accession>
<evidence type="ECO:0000256" key="1">
    <source>
        <dbReference type="SAM" id="Phobius"/>
    </source>
</evidence>
<keyword evidence="1" id="KW-0812">Transmembrane</keyword>
<dbReference type="Proteomes" id="UP001236795">
    <property type="component" value="Unassembled WGS sequence"/>
</dbReference>